<dbReference type="AlphaFoldDB" id="A0A1C7PA14"/>
<evidence type="ECO:0000313" key="2">
    <source>
        <dbReference type="Proteomes" id="UP000176204"/>
    </source>
</evidence>
<protein>
    <submittedName>
        <fullName evidence="1">Uncharacterized protein</fullName>
    </submittedName>
</protein>
<accession>A0A1C7PA14</accession>
<evidence type="ECO:0000313" key="1">
    <source>
        <dbReference type="EMBL" id="SEH87607.1"/>
    </source>
</evidence>
<sequence length="263" mass="28344">MPSAADILNAKTPLPVRMTSEQWARMSPELTVRSIFGALVDDLATLLKIRQQAAAILTGGASKTEARHAITDMLDAIGYTPEPGDEGTIRDLSGTARKNLILETQTTQAASRAQAEAYRGSLAFPAYRLVRMGERTQPRDWPLRWRIAYGAVGGAGASATEMVALTTSPIWAALSRWGSDYAPYDYNSGMDRIPVAWEEAAALGLMDAAAYNSLDTARNTPPEPLSLEATLPDLPPDLRDQATALMDGLAMWDGDTLTFTGNN</sequence>
<organism evidence="1 2">
    <name type="scientific">Akkermansia glycaniphila</name>
    <dbReference type="NCBI Taxonomy" id="1679444"/>
    <lineage>
        <taxon>Bacteria</taxon>
        <taxon>Pseudomonadati</taxon>
        <taxon>Verrucomicrobiota</taxon>
        <taxon>Verrucomicrobiia</taxon>
        <taxon>Verrucomicrobiales</taxon>
        <taxon>Akkermansiaceae</taxon>
        <taxon>Akkermansia</taxon>
    </lineage>
</organism>
<dbReference type="STRING" id="1679444.PYTT_1385"/>
<dbReference type="Proteomes" id="UP000176204">
    <property type="component" value="Chromosome I"/>
</dbReference>
<dbReference type="RefSeq" id="WP_067771767.1">
    <property type="nucleotide sequence ID" value="NZ_LIGX01000001.1"/>
</dbReference>
<name>A0A1C7PA14_9BACT</name>
<dbReference type="EMBL" id="LT629973">
    <property type="protein sequence ID" value="SEH87607.1"/>
    <property type="molecule type" value="Genomic_DNA"/>
</dbReference>
<keyword evidence="2" id="KW-1185">Reference proteome</keyword>
<reference evidence="2" key="1">
    <citation type="submission" date="2016-09" db="EMBL/GenBank/DDBJ databases">
        <authorList>
            <person name="Koehorst J."/>
        </authorList>
    </citation>
    <scope>NUCLEOTIDE SEQUENCE [LARGE SCALE GENOMIC DNA]</scope>
</reference>
<dbReference type="KEGG" id="agl:PYTT_1385"/>
<gene>
    <name evidence="1" type="ORF">PYTT_1385</name>
</gene>
<proteinExistence type="predicted"/>